<feature type="domain" description="Cupin type-2" evidence="2">
    <location>
        <begin position="78"/>
        <end position="126"/>
    </location>
</feature>
<dbReference type="Pfam" id="PF07883">
    <property type="entry name" value="Cupin_2"/>
    <property type="match status" value="1"/>
</dbReference>
<evidence type="ECO:0000313" key="3">
    <source>
        <dbReference type="EMBL" id="PPJ50778.1"/>
    </source>
</evidence>
<reference evidence="4" key="1">
    <citation type="journal article" date="2017" name="bioRxiv">
        <title>Conservation of a gene cluster reveals novel cercosporin biosynthetic mechanisms and extends production to the genus Colletotrichum.</title>
        <authorList>
            <person name="de Jonge R."/>
            <person name="Ebert M.K."/>
            <person name="Huitt-Roehl C.R."/>
            <person name="Pal P."/>
            <person name="Suttle J.C."/>
            <person name="Spanner R.E."/>
            <person name="Neubauer J.D."/>
            <person name="Jurick W.M.II."/>
            <person name="Stott K.A."/>
            <person name="Secor G.A."/>
            <person name="Thomma B.P.H.J."/>
            <person name="Van de Peer Y."/>
            <person name="Townsend C.A."/>
            <person name="Bolton M.D."/>
        </authorList>
    </citation>
    <scope>NUCLEOTIDE SEQUENCE [LARGE SCALE GENOMIC DNA]</scope>
    <source>
        <strain evidence="4">CBS538.71</strain>
    </source>
</reference>
<dbReference type="Proteomes" id="UP000237631">
    <property type="component" value="Unassembled WGS sequence"/>
</dbReference>
<dbReference type="AlphaFoldDB" id="A0A2S6BTH8"/>
<dbReference type="PANTHER" id="PTHR36440">
    <property type="entry name" value="PUTATIVE (AFU_ORTHOLOGUE AFUA_8G07350)-RELATED"/>
    <property type="match status" value="1"/>
</dbReference>
<dbReference type="STRING" id="357750.A0A2S6BTH8"/>
<keyword evidence="4" id="KW-1185">Reference proteome</keyword>
<dbReference type="InterPro" id="IPR053146">
    <property type="entry name" value="QDO-like"/>
</dbReference>
<organism evidence="3 4">
    <name type="scientific">Cercospora berteroae</name>
    <dbReference type="NCBI Taxonomy" id="357750"/>
    <lineage>
        <taxon>Eukaryota</taxon>
        <taxon>Fungi</taxon>
        <taxon>Dikarya</taxon>
        <taxon>Ascomycota</taxon>
        <taxon>Pezizomycotina</taxon>
        <taxon>Dothideomycetes</taxon>
        <taxon>Dothideomycetidae</taxon>
        <taxon>Mycosphaerellales</taxon>
        <taxon>Mycosphaerellaceae</taxon>
        <taxon>Cercospora</taxon>
    </lineage>
</organism>
<feature type="region of interest" description="Disordered" evidence="1">
    <location>
        <begin position="1"/>
        <end position="25"/>
    </location>
</feature>
<evidence type="ECO:0000256" key="1">
    <source>
        <dbReference type="SAM" id="MobiDB-lite"/>
    </source>
</evidence>
<comment type="caution">
    <text evidence="3">The sequence shown here is derived from an EMBL/GenBank/DDBJ whole genome shotgun (WGS) entry which is preliminary data.</text>
</comment>
<dbReference type="CDD" id="cd02215">
    <property type="entry name" value="cupin_QDO_N_C"/>
    <property type="match status" value="1"/>
</dbReference>
<protein>
    <recommendedName>
        <fullName evidence="2">Cupin type-2 domain-containing protein</fullName>
    </recommendedName>
</protein>
<sequence length="366" mass="40014">MGDTNAATPPVNGNDGSILTPTDLSPSVPGRPYVISSQEGEIIYIPLSKSATRLLITGKDTDNAFAVVGSSGSQSDPIGFHYHRHTHDVFLCLKGKVNVWANDQARTMEAGDFASVPPGTIHQYQILGYHSEMVGLIVPGGWEEFFRFIGEPYDGPTWPLDDQRNVFEVLIPKLKAASEQFDMIPCPQNKQFGPSPWQDNENQLPGKLEPYFLKNATGPAYLAGGTVCRPLITTAEADGKFVIGSIEGSKLHRQDDIFADSRRLKFADTHHAFQVVEGAIDFNISSSQHTSLHAGEIVYVPRGTTFSWQFRSRYAKMYCFASGKGVVELLCKIGEAYAAPVPPEKAMSLKAAEFQSIASECSGEFC</sequence>
<dbReference type="EMBL" id="PNEN01001776">
    <property type="protein sequence ID" value="PPJ50778.1"/>
    <property type="molecule type" value="Genomic_DNA"/>
</dbReference>
<proteinExistence type="predicted"/>
<evidence type="ECO:0000313" key="4">
    <source>
        <dbReference type="Proteomes" id="UP000237631"/>
    </source>
</evidence>
<dbReference type="OrthoDB" id="2588190at2759"/>
<name>A0A2S6BTH8_9PEZI</name>
<dbReference type="PANTHER" id="PTHR36440:SF1">
    <property type="entry name" value="PUTATIVE (AFU_ORTHOLOGUE AFUA_8G07350)-RELATED"/>
    <property type="match status" value="1"/>
</dbReference>
<dbReference type="InterPro" id="IPR013096">
    <property type="entry name" value="Cupin_2"/>
</dbReference>
<accession>A0A2S6BTH8</accession>
<evidence type="ECO:0000259" key="2">
    <source>
        <dbReference type="Pfam" id="PF07883"/>
    </source>
</evidence>
<feature type="compositionally biased region" description="Polar residues" evidence="1">
    <location>
        <begin position="14"/>
        <end position="25"/>
    </location>
</feature>
<dbReference type="Gene3D" id="2.60.120.10">
    <property type="entry name" value="Jelly Rolls"/>
    <property type="match status" value="2"/>
</dbReference>
<dbReference type="InterPro" id="IPR014710">
    <property type="entry name" value="RmlC-like_jellyroll"/>
</dbReference>
<dbReference type="InterPro" id="IPR011051">
    <property type="entry name" value="RmlC_Cupin_sf"/>
</dbReference>
<dbReference type="SUPFAM" id="SSF51182">
    <property type="entry name" value="RmlC-like cupins"/>
    <property type="match status" value="1"/>
</dbReference>
<gene>
    <name evidence="3" type="ORF">CBER1_07469</name>
</gene>